<evidence type="ECO:0000313" key="2">
    <source>
        <dbReference type="Proteomes" id="UP000277952"/>
    </source>
</evidence>
<dbReference type="AlphaFoldDB" id="A0A3M2WYD8"/>
<comment type="caution">
    <text evidence="1">The sequence shown here is derived from an EMBL/GenBank/DDBJ whole genome shotgun (WGS) entry which is preliminary data.</text>
</comment>
<name>A0A3M2WYD8_PSEA0</name>
<gene>
    <name evidence="1" type="ORF">ALQ94_101648</name>
</gene>
<reference evidence="1 2" key="1">
    <citation type="submission" date="2018-08" db="EMBL/GenBank/DDBJ databases">
        <title>Recombination of ecologically and evolutionarily significant loci maintains genetic cohesion in the Pseudomonas syringae species complex.</title>
        <authorList>
            <person name="Dillon M."/>
            <person name="Thakur S."/>
            <person name="Almeida R.N.D."/>
            <person name="Weir B.S."/>
            <person name="Guttman D.S."/>
        </authorList>
    </citation>
    <scope>NUCLEOTIDE SEQUENCE [LARGE SCALE GENOMIC DNA]</scope>
    <source>
        <strain evidence="1 2">19322</strain>
    </source>
</reference>
<organism evidence="1 2">
    <name type="scientific">Pseudomonas amygdali pv. morsprunorum</name>
    <dbReference type="NCBI Taxonomy" id="129138"/>
    <lineage>
        <taxon>Bacteria</taxon>
        <taxon>Pseudomonadati</taxon>
        <taxon>Pseudomonadota</taxon>
        <taxon>Gammaproteobacteria</taxon>
        <taxon>Pseudomonadales</taxon>
        <taxon>Pseudomonadaceae</taxon>
        <taxon>Pseudomonas</taxon>
        <taxon>Pseudomonas amygdali</taxon>
    </lineage>
</organism>
<evidence type="ECO:0008006" key="3">
    <source>
        <dbReference type="Google" id="ProtNLM"/>
    </source>
</evidence>
<protein>
    <recommendedName>
        <fullName evidence="3">TraU protein</fullName>
    </recommendedName>
</protein>
<accession>A0A3M2WYD8</accession>
<dbReference type="InterPro" id="IPR027417">
    <property type="entry name" value="P-loop_NTPase"/>
</dbReference>
<proteinExistence type="predicted"/>
<dbReference type="Proteomes" id="UP000277952">
    <property type="component" value="Unassembled WGS sequence"/>
</dbReference>
<dbReference type="Gene3D" id="3.40.50.300">
    <property type="entry name" value="P-loop containing nucleotide triphosphate hydrolases"/>
    <property type="match status" value="1"/>
</dbReference>
<dbReference type="SUPFAM" id="SSF52540">
    <property type="entry name" value="P-loop containing nucleoside triphosphate hydrolases"/>
    <property type="match status" value="1"/>
</dbReference>
<sequence length="1049" mass="116548">MRICRYYCPPAKRSRGHFPPAAGTPINGVTFMPSLIRWVEDLITETSRFAVSRDLPDYCDLNTVLRLTDDDRTRHPALNAPYVLVNDDGDYCSVYAVAGSFCDTDEAAPLEAPYSWAGRLERMMHALTAHYRRHGHKISLVFDDDPDRGREDVERLLAPQYASVKRTGIDLTPILDENVEKLAPWVSRERCYLVCYTGRKTLSAHELIDENRRIKQLIGQSPDARYGQNPVLAEMAGLKIRHDAFMSAVEAAFKDDGQGVLLELLDAHAVGQALRSQVDRLGTSEHWYPLLPDDPITPHGVRNGDDHTPFLAPQLKFQLMNQDMETNGNKLCVNGMWHGTLSVVLGPQTPQTFAKLKALVPRGVPWRVRMDLMPGGMKSLGMKKGTLDFMAFVPPLRPIWNSIETLTKVEQQEPVCVMTIMASTWGDSQAAVTRHLTLLTQAFQAWGVCEVTQTFGNPVRAWASTLVASSKGSGPNLLYPPLSEALNLLPLTRPASAWEEDGNALFATLDGKLYPVGLATPKQNKLTSVVTGSSGQGKSVLLNKLGNVTVSSAQQRLPFMAGVDKGFSMQGQVALLRDSLPPDRKDEVVGIVLQNSPKHCRNLFDIQLGARFPIAPERNWIISMLTAMCIDPSTGNPPNERDTRQILDRVISMAYTANAEKSPRRWGRGVVPEVDTALDKSGLIERYPAQWWDSSTWYEVRDLLFEAGFVKEAQLAQFEAVPELADMTTFLNHEDVQSAYGRVQRDGSQELLLEYLHRCMTDACREFKMLAGRTQFLISPRTRVIAIDLNNVMGDNTTNAGHLKTGIMFLFAGQVAGGDFVLPQYRDELLEAVPTLYHPMHLDRLEQLDQEVKTKVYDELHNAKQVPFIFPMLETQDREQRKFGIRTVLSSQYVSDFPDAILNSANSLYMMEVDPKDEKLLTDTIKVPKVTLQRFQRLGSGPAADGSGVPFLGVFRIKGGGTLARILKNAMGPLELWALGSSPTDSALRRLLYDAVGGATARAILAEAFPQGTAEKLIALRQKQAGEADSNNVIRTLANELIKRRGSNL</sequence>
<dbReference type="EMBL" id="RBNS01000064">
    <property type="protein sequence ID" value="RML56564.1"/>
    <property type="molecule type" value="Genomic_DNA"/>
</dbReference>
<evidence type="ECO:0000313" key="1">
    <source>
        <dbReference type="EMBL" id="RML56564.1"/>
    </source>
</evidence>